<gene>
    <name evidence="1" type="ORF">SAMN05421687_101132</name>
</gene>
<dbReference type="AlphaFoldDB" id="A0A1N7III1"/>
<dbReference type="GO" id="GO:0030420">
    <property type="term" value="P:establishment of competence for transformation"/>
    <property type="evidence" value="ECO:0007669"/>
    <property type="project" value="InterPro"/>
</dbReference>
<name>A0A1N7III1_9BACI</name>
<accession>A0A1N7III1</accession>
<dbReference type="PIRSF" id="PIRSF021292">
    <property type="entry name" value="Competence_ComGD"/>
    <property type="match status" value="1"/>
</dbReference>
<dbReference type="EMBL" id="FTOC01000001">
    <property type="protein sequence ID" value="SIS36914.1"/>
    <property type="molecule type" value="Genomic_DNA"/>
</dbReference>
<proteinExistence type="predicted"/>
<evidence type="ECO:0000313" key="2">
    <source>
        <dbReference type="Proteomes" id="UP000187608"/>
    </source>
</evidence>
<reference evidence="2" key="1">
    <citation type="submission" date="2017-01" db="EMBL/GenBank/DDBJ databases">
        <authorList>
            <person name="Varghese N."/>
            <person name="Submissions S."/>
        </authorList>
    </citation>
    <scope>NUCLEOTIDE SEQUENCE [LARGE SCALE GENOMIC DNA]</scope>
    <source>
        <strain evidence="2">DSM 23127</strain>
    </source>
</reference>
<dbReference type="NCBIfam" id="NF040982">
    <property type="entry name" value="ComGD"/>
    <property type="match status" value="1"/>
</dbReference>
<keyword evidence="2" id="KW-1185">Reference proteome</keyword>
<sequence>MLHNHKGFTMPEILIVLCFLTMSLAIVLPNQHLTYSGLSEKRVIDQFTDNMHYIQQLSVQKGIVHTVYIDTSNNFYQMYKDWNSSILMTEEFPPDWEIELTSLKPYTSFNRNGTVNNPGTMWIHTNQKTYKIIFPFGRNGVVVHQQ</sequence>
<dbReference type="STRING" id="570947.SAMN05421687_101132"/>
<evidence type="ECO:0000313" key="1">
    <source>
        <dbReference type="EMBL" id="SIS36914.1"/>
    </source>
</evidence>
<dbReference type="Proteomes" id="UP000187608">
    <property type="component" value="Unassembled WGS sequence"/>
</dbReference>
<dbReference type="InterPro" id="IPR016785">
    <property type="entry name" value="ComGD"/>
</dbReference>
<protein>
    <submittedName>
        <fullName evidence="1">Competence protein ComGD</fullName>
    </submittedName>
</protein>
<organism evidence="1 2">
    <name type="scientific">Salimicrobium flavidum</name>
    <dbReference type="NCBI Taxonomy" id="570947"/>
    <lineage>
        <taxon>Bacteria</taxon>
        <taxon>Bacillati</taxon>
        <taxon>Bacillota</taxon>
        <taxon>Bacilli</taxon>
        <taxon>Bacillales</taxon>
        <taxon>Bacillaceae</taxon>
        <taxon>Salimicrobium</taxon>
    </lineage>
</organism>